<protein>
    <recommendedName>
        <fullName evidence="3">Protein kinase-like domain</fullName>
    </recommendedName>
</protein>
<dbReference type="EMBL" id="LDAU01000159">
    <property type="protein sequence ID" value="KRX02044.1"/>
    <property type="molecule type" value="Genomic_DNA"/>
</dbReference>
<proteinExistence type="predicted"/>
<reference evidence="1 2" key="1">
    <citation type="journal article" date="2015" name="Sci. Rep.">
        <title>Genome of the facultative scuticociliatosis pathogen Pseudocohnilembus persalinus provides insight into its virulence through horizontal gene transfer.</title>
        <authorList>
            <person name="Xiong J."/>
            <person name="Wang G."/>
            <person name="Cheng J."/>
            <person name="Tian M."/>
            <person name="Pan X."/>
            <person name="Warren A."/>
            <person name="Jiang C."/>
            <person name="Yuan D."/>
            <person name="Miao W."/>
        </authorList>
    </citation>
    <scope>NUCLEOTIDE SEQUENCE [LARGE SCALE GENOMIC DNA]</scope>
    <source>
        <strain evidence="1">36N120E</strain>
    </source>
</reference>
<comment type="caution">
    <text evidence="1">The sequence shown here is derived from an EMBL/GenBank/DDBJ whole genome shotgun (WGS) entry which is preliminary data.</text>
</comment>
<dbReference type="AlphaFoldDB" id="A0A0V0QIS5"/>
<keyword evidence="2" id="KW-1185">Reference proteome</keyword>
<gene>
    <name evidence="1" type="ORF">PPERSA_07689</name>
</gene>
<organism evidence="1 2">
    <name type="scientific">Pseudocohnilembus persalinus</name>
    <name type="common">Ciliate</name>
    <dbReference type="NCBI Taxonomy" id="266149"/>
    <lineage>
        <taxon>Eukaryota</taxon>
        <taxon>Sar</taxon>
        <taxon>Alveolata</taxon>
        <taxon>Ciliophora</taxon>
        <taxon>Intramacronucleata</taxon>
        <taxon>Oligohymenophorea</taxon>
        <taxon>Scuticociliatia</taxon>
        <taxon>Philasterida</taxon>
        <taxon>Pseudocohnilembidae</taxon>
        <taxon>Pseudocohnilembus</taxon>
    </lineage>
</organism>
<evidence type="ECO:0000313" key="2">
    <source>
        <dbReference type="Proteomes" id="UP000054937"/>
    </source>
</evidence>
<sequence length="202" mass="23822">MASKLREDNQTLADIRPSRIYYNSYQLSAVPYGIFPDQDISLVEKVKDREQQVFFAPEQQKEFQSGQQEIVDGDEFFEKNFKQESFQIGLTILYAATLNEDNPCYDYDKIAFLPQEVGNLLGQFRDNYYQSERKERLLMYTLEVLLLDPNPKTRKLPSEIYSILKGFEKNIKFMSGSDEFKQKLEEQFNQNFTSYKAYVNRA</sequence>
<accession>A0A0V0QIS5</accession>
<name>A0A0V0QIS5_PSEPJ</name>
<evidence type="ECO:0000313" key="1">
    <source>
        <dbReference type="EMBL" id="KRX02044.1"/>
    </source>
</evidence>
<evidence type="ECO:0008006" key="3">
    <source>
        <dbReference type="Google" id="ProtNLM"/>
    </source>
</evidence>
<dbReference type="Proteomes" id="UP000054937">
    <property type="component" value="Unassembled WGS sequence"/>
</dbReference>
<dbReference type="InParanoid" id="A0A0V0QIS5"/>